<evidence type="ECO:0000256" key="5">
    <source>
        <dbReference type="ARBA" id="ARBA00023136"/>
    </source>
</evidence>
<evidence type="ECO:0000256" key="2">
    <source>
        <dbReference type="ARBA" id="ARBA00022475"/>
    </source>
</evidence>
<evidence type="ECO:0000256" key="4">
    <source>
        <dbReference type="ARBA" id="ARBA00022989"/>
    </source>
</evidence>
<reference evidence="10 11" key="1">
    <citation type="submission" date="2016-08" db="EMBL/GenBank/DDBJ databases">
        <authorList>
            <person name="Seilhamer J.J."/>
        </authorList>
    </citation>
    <scope>NUCLEOTIDE SEQUENCE [LARGE SCALE GENOMIC DNA]</scope>
    <source>
        <strain evidence="10 11">CFBP4641</strain>
    </source>
</reference>
<dbReference type="Pfam" id="PF02687">
    <property type="entry name" value="FtsX"/>
    <property type="match status" value="1"/>
</dbReference>
<keyword evidence="4 7" id="KW-1133">Transmembrane helix</keyword>
<dbReference type="InterPro" id="IPR050250">
    <property type="entry name" value="Macrolide_Exporter_MacB"/>
</dbReference>
<dbReference type="PANTHER" id="PTHR30572:SF4">
    <property type="entry name" value="ABC TRANSPORTER PERMEASE YTRF"/>
    <property type="match status" value="1"/>
</dbReference>
<organism evidence="10 11">
    <name type="scientific">Xanthomonas sacchari</name>
    <dbReference type="NCBI Taxonomy" id="56458"/>
    <lineage>
        <taxon>Bacteria</taxon>
        <taxon>Pseudomonadati</taxon>
        <taxon>Pseudomonadota</taxon>
        <taxon>Gammaproteobacteria</taxon>
        <taxon>Lysobacterales</taxon>
        <taxon>Lysobacteraceae</taxon>
        <taxon>Xanthomonas</taxon>
    </lineage>
</organism>
<comment type="similarity">
    <text evidence="6">Belongs to the ABC-4 integral membrane protein family.</text>
</comment>
<dbReference type="GeneID" id="93877597"/>
<feature type="transmembrane region" description="Helical" evidence="7">
    <location>
        <begin position="286"/>
        <end position="313"/>
    </location>
</feature>
<evidence type="ECO:0000256" key="7">
    <source>
        <dbReference type="SAM" id="Phobius"/>
    </source>
</evidence>
<dbReference type="GO" id="GO:0005886">
    <property type="term" value="C:plasma membrane"/>
    <property type="evidence" value="ECO:0007669"/>
    <property type="project" value="UniProtKB-SubCell"/>
</dbReference>
<feature type="transmembrane region" description="Helical" evidence="7">
    <location>
        <begin position="341"/>
        <end position="363"/>
    </location>
</feature>
<comment type="caution">
    <text evidence="10">The sequence shown here is derived from an EMBL/GenBank/DDBJ whole genome shotgun (WGS) entry which is preliminary data.</text>
</comment>
<sequence length="411" mass="43565">MNLPIRPILSSLQHHRLTAALLALQVALTCAFVANAVFLIGGRIERLRVSSGLPEEELSLISVRGVQSDGNALAQQQSDLRALRSIPGVTAAAAIGFSLPLSGGANDYGNCPDRQTLDRAMAQQSMDDTGCIQATYYSGSQGFLQAMGAHLIAGRDFQADEYSTATPSAVIVTRTLARQLWPGQPAVGKTLYGGAQGAVVVGVVDDLLRTTLRGAAVDHLAALSPQLPAGNQVQYLLRSAPQDRERILAAAADALAQAGPLRLIPAEGRRSYAQLRQRYFQRDATMIGLLLAATTGLLFVTALGIGGLASFWVQQRTRQIGIRRAIGATRRDILRHFQTENLLIVSAGSAAGMVLALLLNQALLQRYDLPRLPLGYLPTVAAALLLLGQLAILPPARRAAAVPPAVATRSV</sequence>
<dbReference type="RefSeq" id="WP_010343794.1">
    <property type="nucleotide sequence ID" value="NZ_CP132343.1"/>
</dbReference>
<feature type="domain" description="MacB-like periplasmic core" evidence="9">
    <location>
        <begin position="49"/>
        <end position="208"/>
    </location>
</feature>
<evidence type="ECO:0000313" key="10">
    <source>
        <dbReference type="EMBL" id="PPU81820.1"/>
    </source>
</evidence>
<evidence type="ECO:0000256" key="6">
    <source>
        <dbReference type="ARBA" id="ARBA00038076"/>
    </source>
</evidence>
<dbReference type="AlphaFoldDB" id="A0A2P5Z2F8"/>
<name>A0A2P5Z2F8_9XANT</name>
<dbReference type="PANTHER" id="PTHR30572">
    <property type="entry name" value="MEMBRANE COMPONENT OF TRANSPORTER-RELATED"/>
    <property type="match status" value="1"/>
</dbReference>
<feature type="domain" description="ABC3 transporter permease C-terminal" evidence="8">
    <location>
        <begin position="294"/>
        <end position="403"/>
    </location>
</feature>
<evidence type="ECO:0000259" key="8">
    <source>
        <dbReference type="Pfam" id="PF02687"/>
    </source>
</evidence>
<dbReference type="Pfam" id="PF12704">
    <property type="entry name" value="MacB_PCD"/>
    <property type="match status" value="1"/>
</dbReference>
<dbReference type="GO" id="GO:0022857">
    <property type="term" value="F:transmembrane transporter activity"/>
    <property type="evidence" value="ECO:0007669"/>
    <property type="project" value="TreeGrafter"/>
</dbReference>
<proteinExistence type="inferred from homology"/>
<dbReference type="InterPro" id="IPR025857">
    <property type="entry name" value="MacB_PCD"/>
</dbReference>
<accession>A0A2P5Z2F8</accession>
<evidence type="ECO:0000259" key="9">
    <source>
        <dbReference type="Pfam" id="PF12704"/>
    </source>
</evidence>
<keyword evidence="2" id="KW-1003">Cell membrane</keyword>
<comment type="subcellular location">
    <subcellularLocation>
        <location evidence="1">Cell membrane</location>
        <topology evidence="1">Multi-pass membrane protein</topology>
    </subcellularLocation>
</comment>
<dbReference type="OrthoDB" id="9770036at2"/>
<evidence type="ECO:0000256" key="3">
    <source>
        <dbReference type="ARBA" id="ARBA00022692"/>
    </source>
</evidence>
<evidence type="ECO:0000256" key="1">
    <source>
        <dbReference type="ARBA" id="ARBA00004651"/>
    </source>
</evidence>
<protein>
    <submittedName>
        <fullName evidence="10">ABC transporter permease</fullName>
    </submittedName>
</protein>
<keyword evidence="5 7" id="KW-0472">Membrane</keyword>
<evidence type="ECO:0000313" key="11">
    <source>
        <dbReference type="Proteomes" id="UP000247346"/>
    </source>
</evidence>
<dbReference type="InterPro" id="IPR003838">
    <property type="entry name" value="ABC3_permease_C"/>
</dbReference>
<feature type="transmembrane region" description="Helical" evidence="7">
    <location>
        <begin position="375"/>
        <end position="393"/>
    </location>
</feature>
<gene>
    <name evidence="10" type="ORF">XsacCFBP4641_12650</name>
</gene>
<dbReference type="EMBL" id="MDEK01000011">
    <property type="protein sequence ID" value="PPU81820.1"/>
    <property type="molecule type" value="Genomic_DNA"/>
</dbReference>
<dbReference type="Proteomes" id="UP000247346">
    <property type="component" value="Unassembled WGS sequence"/>
</dbReference>
<keyword evidence="3 7" id="KW-0812">Transmembrane</keyword>